<keyword evidence="5" id="KW-0812">Transmembrane</keyword>
<dbReference type="InterPro" id="IPR028271">
    <property type="entry name" value="RAMAC"/>
</dbReference>
<proteinExistence type="inferred from homology"/>
<dbReference type="GO" id="GO:0106005">
    <property type="term" value="P:RNA 5'-cap (guanine-N7)-methylation"/>
    <property type="evidence" value="ECO:0007669"/>
    <property type="project" value="InterPro"/>
</dbReference>
<keyword evidence="5" id="KW-0472">Membrane</keyword>
<evidence type="ECO:0008006" key="8">
    <source>
        <dbReference type="Google" id="ProtNLM"/>
    </source>
</evidence>
<keyword evidence="5" id="KW-1133">Transmembrane helix</keyword>
<dbReference type="PANTHER" id="PTHR48168:SF1">
    <property type="entry name" value="RNA GUANINE-N7 METHYLTRANSFERASE ACTIVATING SUBUNIT-RELATED"/>
    <property type="match status" value="1"/>
</dbReference>
<feature type="transmembrane region" description="Helical" evidence="5">
    <location>
        <begin position="83"/>
        <end position="105"/>
    </location>
</feature>
<comment type="subcellular location">
    <subcellularLocation>
        <location evidence="1">Nucleus</location>
    </subcellularLocation>
</comment>
<reference evidence="6" key="1">
    <citation type="submission" date="2019-06" db="EMBL/GenBank/DDBJ databases">
        <authorList>
            <consortium name="Wellcome Sanger Institute Data Sharing"/>
        </authorList>
    </citation>
    <scope>NUCLEOTIDE SEQUENCE [LARGE SCALE GENOMIC DNA]</scope>
</reference>
<evidence type="ECO:0000313" key="6">
    <source>
        <dbReference type="Ensembl" id="ENSSORP00005044365.1"/>
    </source>
</evidence>
<organism evidence="6 7">
    <name type="scientific">Sphaeramia orbicularis</name>
    <name type="common">orbiculate cardinalfish</name>
    <dbReference type="NCBI Taxonomy" id="375764"/>
    <lineage>
        <taxon>Eukaryota</taxon>
        <taxon>Metazoa</taxon>
        <taxon>Chordata</taxon>
        <taxon>Craniata</taxon>
        <taxon>Vertebrata</taxon>
        <taxon>Euteleostomi</taxon>
        <taxon>Actinopterygii</taxon>
        <taxon>Neopterygii</taxon>
        <taxon>Teleostei</taxon>
        <taxon>Neoteleostei</taxon>
        <taxon>Acanthomorphata</taxon>
        <taxon>Gobiaria</taxon>
        <taxon>Kurtiformes</taxon>
        <taxon>Apogonoidei</taxon>
        <taxon>Apogonidae</taxon>
        <taxon>Apogoninae</taxon>
        <taxon>Sphaeramia</taxon>
    </lineage>
</organism>
<dbReference type="GO" id="GO:0003723">
    <property type="term" value="F:RNA binding"/>
    <property type="evidence" value="ECO:0007669"/>
    <property type="project" value="InterPro"/>
</dbReference>
<dbReference type="AlphaFoldDB" id="A0A673BRF4"/>
<evidence type="ECO:0000256" key="1">
    <source>
        <dbReference type="ARBA" id="ARBA00004123"/>
    </source>
</evidence>
<keyword evidence="2" id="KW-0539">Nucleus</keyword>
<dbReference type="Proteomes" id="UP000472271">
    <property type="component" value="Chromosome 3"/>
</dbReference>
<evidence type="ECO:0000256" key="4">
    <source>
        <dbReference type="SAM" id="MobiDB-lite"/>
    </source>
</evidence>
<accession>A0A673BRF4</accession>
<dbReference type="Pfam" id="PF15320">
    <property type="entry name" value="RAM"/>
    <property type="match status" value="1"/>
</dbReference>
<evidence type="ECO:0000256" key="3">
    <source>
        <dbReference type="ARBA" id="ARBA00034716"/>
    </source>
</evidence>
<evidence type="ECO:0000256" key="5">
    <source>
        <dbReference type="SAM" id="Phobius"/>
    </source>
</evidence>
<dbReference type="GO" id="GO:0031533">
    <property type="term" value="C:mRNA capping enzyme complex"/>
    <property type="evidence" value="ECO:0007669"/>
    <property type="project" value="InterPro"/>
</dbReference>
<sequence>MTETQQKLQTYEQMFAHRFSSEDHEYQQYVQRAADPPPTVDDWRGRGGGGGNQRGRDNRHSKWRHFIFHYNMLQINVNFREQFYLVQFCSVLFYLVLCYSIQFYYI</sequence>
<feature type="region of interest" description="Disordered" evidence="4">
    <location>
        <begin position="34"/>
        <end position="58"/>
    </location>
</feature>
<dbReference type="PANTHER" id="PTHR48168">
    <property type="entry name" value="RNA GUANINE-7 METHYLTRANSFERASE-ACTIVATING SUBUNIT-LIKE (PSEUDOGENE)-RELATED"/>
    <property type="match status" value="1"/>
</dbReference>
<evidence type="ECO:0000313" key="7">
    <source>
        <dbReference type="Proteomes" id="UP000472271"/>
    </source>
</evidence>
<dbReference type="Ensembl" id="ENSSORT00005045487.1">
    <property type="protein sequence ID" value="ENSSORP00005044365.1"/>
    <property type="gene ID" value="ENSSORG00005020441.1"/>
</dbReference>
<reference evidence="6" key="3">
    <citation type="submission" date="2025-09" db="UniProtKB">
        <authorList>
            <consortium name="Ensembl"/>
        </authorList>
    </citation>
    <scope>IDENTIFICATION</scope>
</reference>
<comment type="similarity">
    <text evidence="3">Belongs to the RAM family.</text>
</comment>
<keyword evidence="7" id="KW-1185">Reference proteome</keyword>
<dbReference type="InParanoid" id="A0A673BRF4"/>
<evidence type="ECO:0000256" key="2">
    <source>
        <dbReference type="ARBA" id="ARBA00023242"/>
    </source>
</evidence>
<protein>
    <recommendedName>
        <fullName evidence="8">RNA guanine-7 methyltransferase activating subunit</fullName>
    </recommendedName>
</protein>
<reference evidence="6" key="2">
    <citation type="submission" date="2025-08" db="UniProtKB">
        <authorList>
            <consortium name="Ensembl"/>
        </authorList>
    </citation>
    <scope>IDENTIFICATION</scope>
</reference>
<name>A0A673BRF4_9TELE</name>